<dbReference type="EMBL" id="VFOQ01000001">
    <property type="protein sequence ID" value="TQL61061.1"/>
    <property type="molecule type" value="Genomic_DNA"/>
</dbReference>
<dbReference type="Proteomes" id="UP000319514">
    <property type="component" value="Unassembled WGS sequence"/>
</dbReference>
<feature type="transmembrane region" description="Helical" evidence="2">
    <location>
        <begin position="44"/>
        <end position="62"/>
    </location>
</feature>
<feature type="compositionally biased region" description="Pro residues" evidence="1">
    <location>
        <begin position="145"/>
        <end position="154"/>
    </location>
</feature>
<evidence type="ECO:0000256" key="1">
    <source>
        <dbReference type="SAM" id="MobiDB-lite"/>
    </source>
</evidence>
<keyword evidence="4" id="KW-1185">Reference proteome</keyword>
<evidence type="ECO:0000313" key="3">
    <source>
        <dbReference type="EMBL" id="TQL61061.1"/>
    </source>
</evidence>
<feature type="transmembrane region" description="Helical" evidence="2">
    <location>
        <begin position="108"/>
        <end position="127"/>
    </location>
</feature>
<comment type="caution">
    <text evidence="3">The sequence shown here is derived from an EMBL/GenBank/DDBJ whole genome shotgun (WGS) entry which is preliminary data.</text>
</comment>
<keyword evidence="2" id="KW-0472">Membrane</keyword>
<organism evidence="3 4">
    <name type="scientific">Oryzihumus leptocrescens</name>
    <dbReference type="NCBI Taxonomy" id="297536"/>
    <lineage>
        <taxon>Bacteria</taxon>
        <taxon>Bacillati</taxon>
        <taxon>Actinomycetota</taxon>
        <taxon>Actinomycetes</taxon>
        <taxon>Micrococcales</taxon>
        <taxon>Intrasporangiaceae</taxon>
        <taxon>Oryzihumus</taxon>
    </lineage>
</organism>
<accession>A0A542ZL33</accession>
<feature type="transmembrane region" description="Helical" evidence="2">
    <location>
        <begin position="69"/>
        <end position="88"/>
    </location>
</feature>
<proteinExistence type="predicted"/>
<feature type="region of interest" description="Disordered" evidence="1">
    <location>
        <begin position="131"/>
        <end position="154"/>
    </location>
</feature>
<gene>
    <name evidence="3" type="ORF">FB474_2466</name>
</gene>
<reference evidence="3 4" key="1">
    <citation type="submission" date="2019-06" db="EMBL/GenBank/DDBJ databases">
        <title>Sequencing the genomes of 1000 actinobacteria strains.</title>
        <authorList>
            <person name="Klenk H.-P."/>
        </authorList>
    </citation>
    <scope>NUCLEOTIDE SEQUENCE [LARGE SCALE GENOMIC DNA]</scope>
    <source>
        <strain evidence="3 4">DSM 18082</strain>
    </source>
</reference>
<evidence type="ECO:0000256" key="2">
    <source>
        <dbReference type="SAM" id="Phobius"/>
    </source>
</evidence>
<protein>
    <submittedName>
        <fullName evidence="3">Uncharacterized protein</fullName>
    </submittedName>
</protein>
<name>A0A542ZL33_9MICO</name>
<dbReference type="AlphaFoldDB" id="A0A542ZL33"/>
<keyword evidence="2" id="KW-1133">Transmembrane helix</keyword>
<evidence type="ECO:0000313" key="4">
    <source>
        <dbReference type="Proteomes" id="UP000319514"/>
    </source>
</evidence>
<dbReference type="RefSeq" id="WP_185746149.1">
    <property type="nucleotide sequence ID" value="NZ_BAAAKX010000001.1"/>
</dbReference>
<keyword evidence="2" id="KW-0812">Transmembrane</keyword>
<sequence length="154" mass="16277">MVGMMLRLVTAAGLAVDAFVHWNLAAQFDPLVGSGPVQVSEGQLFRLEALLALVAALLVLLVRRRWTVLVAFVVALAGVAAVLLYRYVDIGAVGPLPDMFDPTWYPQKTLSLVAEVVASVAAGTLLLRVRPQRGTPPAGASRTSAPPPPGLSRQ</sequence>